<dbReference type="GO" id="GO:0006352">
    <property type="term" value="P:DNA-templated transcription initiation"/>
    <property type="evidence" value="ECO:0007669"/>
    <property type="project" value="InterPro"/>
</dbReference>
<keyword evidence="4" id="KW-0804">Transcription</keyword>
<dbReference type="Pfam" id="PF04542">
    <property type="entry name" value="Sigma70_r2"/>
    <property type="match status" value="1"/>
</dbReference>
<name>A0A1G2QGT9_9BACT</name>
<dbReference type="SUPFAM" id="SSF88659">
    <property type="entry name" value="Sigma3 and sigma4 domains of RNA polymerase sigma factors"/>
    <property type="match status" value="1"/>
</dbReference>
<evidence type="ECO:0000259" key="5">
    <source>
        <dbReference type="Pfam" id="PF04542"/>
    </source>
</evidence>
<dbReference type="InterPro" id="IPR007627">
    <property type="entry name" value="RNA_pol_sigma70_r2"/>
</dbReference>
<evidence type="ECO:0000256" key="2">
    <source>
        <dbReference type="ARBA" id="ARBA00023015"/>
    </source>
</evidence>
<evidence type="ECO:0000256" key="4">
    <source>
        <dbReference type="ARBA" id="ARBA00023163"/>
    </source>
</evidence>
<dbReference type="EMBL" id="MHTK01000005">
    <property type="protein sequence ID" value="OHA59800.1"/>
    <property type="molecule type" value="Genomic_DNA"/>
</dbReference>
<comment type="caution">
    <text evidence="7">The sequence shown here is derived from an EMBL/GenBank/DDBJ whole genome shotgun (WGS) entry which is preliminary data.</text>
</comment>
<accession>A0A1G2QGT9</accession>
<dbReference type="InterPro" id="IPR013324">
    <property type="entry name" value="RNA_pol_sigma_r3/r4-like"/>
</dbReference>
<proteinExistence type="inferred from homology"/>
<dbReference type="Proteomes" id="UP000177838">
    <property type="component" value="Unassembled WGS sequence"/>
</dbReference>
<evidence type="ECO:0008006" key="9">
    <source>
        <dbReference type="Google" id="ProtNLM"/>
    </source>
</evidence>
<evidence type="ECO:0000256" key="1">
    <source>
        <dbReference type="ARBA" id="ARBA00010641"/>
    </source>
</evidence>
<dbReference type="InterPro" id="IPR036388">
    <property type="entry name" value="WH-like_DNA-bd_sf"/>
</dbReference>
<evidence type="ECO:0000259" key="6">
    <source>
        <dbReference type="Pfam" id="PF08281"/>
    </source>
</evidence>
<dbReference type="Gene3D" id="1.10.1740.10">
    <property type="match status" value="1"/>
</dbReference>
<dbReference type="AlphaFoldDB" id="A0A1G2QGT9"/>
<feature type="domain" description="RNA polymerase sigma factor 70 region 4 type 2" evidence="6">
    <location>
        <begin position="104"/>
        <end position="156"/>
    </location>
</feature>
<evidence type="ECO:0000256" key="3">
    <source>
        <dbReference type="ARBA" id="ARBA00023082"/>
    </source>
</evidence>
<dbReference type="STRING" id="1802439.A2589_03090"/>
<dbReference type="InterPro" id="IPR013325">
    <property type="entry name" value="RNA_pol_sigma_r2"/>
</dbReference>
<dbReference type="NCBIfam" id="TIGR02937">
    <property type="entry name" value="sigma70-ECF"/>
    <property type="match status" value="1"/>
</dbReference>
<dbReference type="InterPro" id="IPR013249">
    <property type="entry name" value="RNA_pol_sigma70_r4_t2"/>
</dbReference>
<feature type="domain" description="RNA polymerase sigma-70 region 2" evidence="5">
    <location>
        <begin position="9"/>
        <end position="75"/>
    </location>
</feature>
<evidence type="ECO:0000313" key="8">
    <source>
        <dbReference type="Proteomes" id="UP000177838"/>
    </source>
</evidence>
<dbReference type="PANTHER" id="PTHR43133">
    <property type="entry name" value="RNA POLYMERASE ECF-TYPE SIGMA FACTO"/>
    <property type="match status" value="1"/>
</dbReference>
<evidence type="ECO:0000313" key="7">
    <source>
        <dbReference type="EMBL" id="OHA59800.1"/>
    </source>
</evidence>
<gene>
    <name evidence="7" type="ORF">A2589_03090</name>
</gene>
<dbReference type="GO" id="GO:0016987">
    <property type="term" value="F:sigma factor activity"/>
    <property type="evidence" value="ECO:0007669"/>
    <property type="project" value="UniProtKB-KW"/>
</dbReference>
<organism evidence="7 8">
    <name type="scientific">Candidatus Vogelbacteria bacterium RIFOXYD1_FULL_46_19</name>
    <dbReference type="NCBI Taxonomy" id="1802439"/>
    <lineage>
        <taxon>Bacteria</taxon>
        <taxon>Candidatus Vogeliibacteriota</taxon>
    </lineage>
</organism>
<dbReference type="InterPro" id="IPR039425">
    <property type="entry name" value="RNA_pol_sigma-70-like"/>
</dbReference>
<dbReference type="Pfam" id="PF08281">
    <property type="entry name" value="Sigma70_r4_2"/>
    <property type="match status" value="1"/>
</dbReference>
<dbReference type="CDD" id="cd06171">
    <property type="entry name" value="Sigma70_r4"/>
    <property type="match status" value="1"/>
</dbReference>
<dbReference type="SUPFAM" id="SSF88946">
    <property type="entry name" value="Sigma2 domain of RNA polymerase sigma factors"/>
    <property type="match status" value="1"/>
</dbReference>
<dbReference type="PANTHER" id="PTHR43133:SF60">
    <property type="entry name" value="RNA POLYMERASE SIGMA FACTOR SIGV"/>
    <property type="match status" value="1"/>
</dbReference>
<dbReference type="InterPro" id="IPR014284">
    <property type="entry name" value="RNA_pol_sigma-70_dom"/>
</dbReference>
<comment type="similarity">
    <text evidence="1">Belongs to the sigma-70 factor family. ECF subfamily.</text>
</comment>
<keyword evidence="3" id="KW-0731">Sigma factor</keyword>
<sequence length="167" mass="19357">MTENQFTAMYESYADAIFRYCYFRVSDKEQAKDLVQETFTRVWKCVTNGQLIENEKTFLFTIAHNLLIDTYRKKKSFSLDRLLDDGFSPSDRGHAAIEAGAEIEQVYKYLEQLDEKYKQVLLMKFVEDLGPKDIASIIGETENNVSVRINRGMTQLRELLKNGQATT</sequence>
<protein>
    <recommendedName>
        <fullName evidence="9">RNA polymerase sigma factor</fullName>
    </recommendedName>
</protein>
<dbReference type="GO" id="GO:0003677">
    <property type="term" value="F:DNA binding"/>
    <property type="evidence" value="ECO:0007669"/>
    <property type="project" value="InterPro"/>
</dbReference>
<reference evidence="7 8" key="1">
    <citation type="journal article" date="2016" name="Nat. Commun.">
        <title>Thousands of microbial genomes shed light on interconnected biogeochemical processes in an aquifer system.</title>
        <authorList>
            <person name="Anantharaman K."/>
            <person name="Brown C.T."/>
            <person name="Hug L.A."/>
            <person name="Sharon I."/>
            <person name="Castelle C.J."/>
            <person name="Probst A.J."/>
            <person name="Thomas B.C."/>
            <person name="Singh A."/>
            <person name="Wilkins M.J."/>
            <person name="Karaoz U."/>
            <person name="Brodie E.L."/>
            <person name="Williams K.H."/>
            <person name="Hubbard S.S."/>
            <person name="Banfield J.F."/>
        </authorList>
    </citation>
    <scope>NUCLEOTIDE SEQUENCE [LARGE SCALE GENOMIC DNA]</scope>
</reference>
<dbReference type="Gene3D" id="1.10.10.10">
    <property type="entry name" value="Winged helix-like DNA-binding domain superfamily/Winged helix DNA-binding domain"/>
    <property type="match status" value="1"/>
</dbReference>
<keyword evidence="2" id="KW-0805">Transcription regulation</keyword>